<organism evidence="6 7">
    <name type="scientific">Chironomus riparius</name>
    <dbReference type="NCBI Taxonomy" id="315576"/>
    <lineage>
        <taxon>Eukaryota</taxon>
        <taxon>Metazoa</taxon>
        <taxon>Ecdysozoa</taxon>
        <taxon>Arthropoda</taxon>
        <taxon>Hexapoda</taxon>
        <taxon>Insecta</taxon>
        <taxon>Pterygota</taxon>
        <taxon>Neoptera</taxon>
        <taxon>Endopterygota</taxon>
        <taxon>Diptera</taxon>
        <taxon>Nematocera</taxon>
        <taxon>Chironomoidea</taxon>
        <taxon>Chironomidae</taxon>
        <taxon>Chironominae</taxon>
        <taxon>Chironomus</taxon>
    </lineage>
</organism>
<dbReference type="Pfam" id="PF20209">
    <property type="entry name" value="DUF6570"/>
    <property type="match status" value="1"/>
</dbReference>
<feature type="compositionally biased region" description="Polar residues" evidence="2">
    <location>
        <begin position="121"/>
        <end position="133"/>
    </location>
</feature>
<dbReference type="Proteomes" id="UP001153620">
    <property type="component" value="Chromosome 1"/>
</dbReference>
<dbReference type="CDD" id="cd18809">
    <property type="entry name" value="SF1_C_RecD"/>
    <property type="match status" value="1"/>
</dbReference>
<gene>
    <name evidence="6" type="ORF">CHIRRI_LOCUS2134</name>
</gene>
<dbReference type="InterPro" id="IPR051055">
    <property type="entry name" value="PIF1_helicase"/>
</dbReference>
<feature type="domain" description="DUF6570" evidence="5">
    <location>
        <begin position="256"/>
        <end position="330"/>
    </location>
</feature>
<reference evidence="6" key="2">
    <citation type="submission" date="2022-10" db="EMBL/GenBank/DDBJ databases">
        <authorList>
            <consortium name="ENA_rothamsted_submissions"/>
            <consortium name="culmorum"/>
            <person name="King R."/>
        </authorList>
    </citation>
    <scope>NUCLEOTIDE SEQUENCE</scope>
</reference>
<dbReference type="InterPro" id="IPR046700">
    <property type="entry name" value="DUF6570"/>
</dbReference>
<dbReference type="GO" id="GO:0043139">
    <property type="term" value="F:5'-3' DNA helicase activity"/>
    <property type="evidence" value="ECO:0007669"/>
    <property type="project" value="UniProtKB-EC"/>
</dbReference>
<comment type="catalytic activity">
    <reaction evidence="1">
        <text>ATP + H2O = ADP + phosphate + H(+)</text>
        <dbReference type="Rhea" id="RHEA:13065"/>
        <dbReference type="ChEBI" id="CHEBI:15377"/>
        <dbReference type="ChEBI" id="CHEBI:15378"/>
        <dbReference type="ChEBI" id="CHEBI:30616"/>
        <dbReference type="ChEBI" id="CHEBI:43474"/>
        <dbReference type="ChEBI" id="CHEBI:456216"/>
        <dbReference type="EC" id="5.6.2.3"/>
    </reaction>
</comment>
<keyword evidence="1" id="KW-0547">Nucleotide-binding</keyword>
<keyword evidence="1" id="KW-0227">DNA damage</keyword>
<dbReference type="Pfam" id="PF05970">
    <property type="entry name" value="PIF1"/>
    <property type="match status" value="1"/>
</dbReference>
<dbReference type="GO" id="GO:0005524">
    <property type="term" value="F:ATP binding"/>
    <property type="evidence" value="ECO:0007669"/>
    <property type="project" value="UniProtKB-KW"/>
</dbReference>
<keyword evidence="1" id="KW-0067">ATP-binding</keyword>
<dbReference type="PANTHER" id="PTHR47642:SF5">
    <property type="entry name" value="ATP-DEPENDENT DNA HELICASE"/>
    <property type="match status" value="1"/>
</dbReference>
<dbReference type="GO" id="GO:0006281">
    <property type="term" value="P:DNA repair"/>
    <property type="evidence" value="ECO:0007669"/>
    <property type="project" value="UniProtKB-KW"/>
</dbReference>
<comment type="cofactor">
    <cofactor evidence="1">
        <name>Mg(2+)</name>
        <dbReference type="ChEBI" id="CHEBI:18420"/>
    </cofactor>
</comment>
<name>A0A9N9RLC5_9DIPT</name>
<feature type="compositionally biased region" description="Polar residues" evidence="2">
    <location>
        <begin position="24"/>
        <end position="93"/>
    </location>
</feature>
<reference evidence="6" key="1">
    <citation type="submission" date="2022-01" db="EMBL/GenBank/DDBJ databases">
        <authorList>
            <person name="King R."/>
        </authorList>
    </citation>
    <scope>NUCLEOTIDE SEQUENCE</scope>
</reference>
<dbReference type="InterPro" id="IPR027417">
    <property type="entry name" value="P-loop_NTPase"/>
</dbReference>
<feature type="compositionally biased region" description="Basic and acidic residues" evidence="2">
    <location>
        <begin position="1"/>
        <end position="14"/>
    </location>
</feature>
<evidence type="ECO:0000256" key="2">
    <source>
        <dbReference type="SAM" id="MobiDB-lite"/>
    </source>
</evidence>
<protein>
    <recommendedName>
        <fullName evidence="1">ATP-dependent DNA helicase</fullName>
        <ecNumber evidence="1">5.6.2.3</ecNumber>
    </recommendedName>
</protein>
<dbReference type="InterPro" id="IPR025476">
    <property type="entry name" value="Helitron_helicase-like"/>
</dbReference>
<dbReference type="EMBL" id="OU895877">
    <property type="protein sequence ID" value="CAG9799161.1"/>
    <property type="molecule type" value="Genomic_DNA"/>
</dbReference>
<feature type="region of interest" description="Disordered" evidence="2">
    <location>
        <begin position="342"/>
        <end position="365"/>
    </location>
</feature>
<evidence type="ECO:0000259" key="5">
    <source>
        <dbReference type="Pfam" id="PF20209"/>
    </source>
</evidence>
<keyword evidence="7" id="KW-1185">Reference proteome</keyword>
<dbReference type="EC" id="5.6.2.3" evidence="1"/>
<evidence type="ECO:0000313" key="6">
    <source>
        <dbReference type="EMBL" id="CAG9799161.1"/>
    </source>
</evidence>
<dbReference type="SUPFAM" id="SSF52540">
    <property type="entry name" value="P-loop containing nucleoside triphosphate hydrolases"/>
    <property type="match status" value="2"/>
</dbReference>
<dbReference type="GO" id="GO:0000723">
    <property type="term" value="P:telomere maintenance"/>
    <property type="evidence" value="ECO:0007669"/>
    <property type="project" value="InterPro"/>
</dbReference>
<evidence type="ECO:0000259" key="3">
    <source>
        <dbReference type="Pfam" id="PF05970"/>
    </source>
</evidence>
<keyword evidence="1" id="KW-0234">DNA repair</keyword>
<evidence type="ECO:0000313" key="7">
    <source>
        <dbReference type="Proteomes" id="UP001153620"/>
    </source>
</evidence>
<dbReference type="PANTHER" id="PTHR47642">
    <property type="entry name" value="ATP-DEPENDENT DNA HELICASE"/>
    <property type="match status" value="1"/>
</dbReference>
<dbReference type="OrthoDB" id="7791359at2759"/>
<sequence>MKKGNEIRKPKNSKEVIQPVRASEQAQNTAARQVRRSNPTVRANEQAQNTAARQVRRSNPTVRANEQAQNTAARQVRRSNPTVRANEQAQDTAVRQIRRNDPAVRANEQAQDTAARKIRRSNPTVRANEQAQDTAVRLSRRSNPTVRANEQAQNTAARRVKRNQMLSWIEVMEQYFECIKEGPTYNCYSCDRLWFKKSIKNITRDKLKDCGCTDTFIEEVLLEEFVNEKVYQFCFTCYTNIRAKKYPRFNVNKSLLAFPKLPDIITSLTPLEERLVATRIPFMKIFALGVDRQFGLKSGVINIPVDVPKMFKTIPIKPEQSGVIHLKLKRRIGMQNHYLYERIPPMDEDTENQSDPESETQRADEEVNQLYEETLLDANEAIEFAPGEGQIPVSILTDINCEELSFPTIYFGHERVHSPIVKLSYEDHVNSEIRRPAETQWKELLRILKKTVDNEDDADVSGLDFEEKYRLIRTDPVTCSLYFDHKFKELFKTLKNTDEGPFGKFKILHHYYRIEFQHRGSPHVHMILWLKDAPTFDADKPHLFHHIEEFIDNIISTSSDDPNVKEFVKYQYHKCSRTCKKKTRGNTSCRFGAPFNPMDKTRILQPLPSDYVYSNGEQDEYQTISKNLNELLSGDLNTIGTFEELLVKLNCDRDKYIKTIRSQLKATKIFIRRAPKDARVNPYASKILMLMQSNIDVQFVLDPYACIGYIVEYINKPSRGISRLLRACVEEFRSGNYSLREKIKKLSYTYYNGTEISAQEAAWCRLRLPRSHSSSVVEFINTGPMKTRHRILKSQSQIKKLPENSTDIYKKGSIDRYKERPEPLKDVCLADFIAKFSYKGKKSNNESDDENVEQDDHLVESIDNNQNEEDESGEFNEVYEVEGGTVRKRKQIKIIRFCRYDFHKDPNNFYRERLMLFKPWLDESLELEKDNLNLAEIYTLNKELIESNSSRYIKLDIDLNDIARNIEEEQARDEDESNDQNEDQDQEQHLNVYDFDDNILQSNEMFGIESVNTTDHTNSMEKNKITVPDLVSDQEYYELVNSLNTKQNDHLMHVLNAFKLNELPLYHFVSGEAGVGKSRLIKAVYQTLMRHFNREPRPIDTPEILIIAYTGKAAHNVNGLTAHAAFSLVLVEQGTKKSDSLSPEVLNTLRVKLKILKLIIIDEISMMGITTFEKINKRLMQVFQSKKEFEGRSVITLGDFQQLQPVRDNFVFARGKNDVDSLFGNSLWDKFKHFELTEIMRQKDDLIFAQLLGRLAKGALTQNDIDLINTRIFVEYPHQLKPGDKLLPAKGKDACRLIWQNKEVDSHNLQRIMELRRPETVNIRFRAIDNIIGATSETDKRQVRFSLQQLSHRETQGLATELVLQKGIRYMITSNIDVTDGLYNGGTGELMFMEFRNRELDAVYLKFDDPTIGRKAREARRAIMVGTSAIDDSWTPITRIKLNFRVNKCSAQVFREQYPIVPAEAISIHKSQGSTLENVTILLVPRMSRSLIYVACSRAKTLDGLYLIGKFKSPTPPRDDHPVVLEMKRLRETAQLIPKFQHLKSIPANEIQIVSFNVKLFRRGGGMMPKNIVCRLYSVTVQE</sequence>
<keyword evidence="1" id="KW-0347">Helicase</keyword>
<keyword evidence="1" id="KW-0378">Hydrolase</keyword>
<comment type="similarity">
    <text evidence="1">Belongs to the helicase family.</text>
</comment>
<feature type="domain" description="DNA helicase Pif1-like DEAD-box helicase" evidence="3">
    <location>
        <begin position="1043"/>
        <end position="1245"/>
    </location>
</feature>
<proteinExistence type="inferred from homology"/>
<dbReference type="Gene3D" id="3.40.50.300">
    <property type="entry name" value="P-loop containing nucleotide triphosphate hydrolases"/>
    <property type="match status" value="2"/>
</dbReference>
<keyword evidence="1" id="KW-0233">DNA recombination</keyword>
<feature type="domain" description="Helitron helicase-like" evidence="4">
    <location>
        <begin position="439"/>
        <end position="528"/>
    </location>
</feature>
<feature type="compositionally biased region" description="Acidic residues" evidence="2">
    <location>
        <begin position="346"/>
        <end position="358"/>
    </location>
</feature>
<dbReference type="Pfam" id="PF14214">
    <property type="entry name" value="Helitron_like_N"/>
    <property type="match status" value="1"/>
</dbReference>
<evidence type="ECO:0000259" key="4">
    <source>
        <dbReference type="Pfam" id="PF14214"/>
    </source>
</evidence>
<dbReference type="GO" id="GO:0016787">
    <property type="term" value="F:hydrolase activity"/>
    <property type="evidence" value="ECO:0007669"/>
    <property type="project" value="UniProtKB-KW"/>
</dbReference>
<accession>A0A9N9RLC5</accession>
<dbReference type="InterPro" id="IPR010285">
    <property type="entry name" value="DNA_helicase_pif1-like_DEAD"/>
</dbReference>
<feature type="region of interest" description="Disordered" evidence="2">
    <location>
        <begin position="1"/>
        <end position="134"/>
    </location>
</feature>
<evidence type="ECO:0000256" key="1">
    <source>
        <dbReference type="RuleBase" id="RU363044"/>
    </source>
</evidence>
<dbReference type="GO" id="GO:0006310">
    <property type="term" value="P:DNA recombination"/>
    <property type="evidence" value="ECO:0007669"/>
    <property type="project" value="UniProtKB-KW"/>
</dbReference>